<gene>
    <name evidence="4" type="ORF">DA73_0232590</name>
    <name evidence="3" type="ORF">DA73_0400006345</name>
</gene>
<organism evidence="4">
    <name type="scientific">Tolypothrix bouteillei VB521301</name>
    <dbReference type="NCBI Taxonomy" id="1479485"/>
    <lineage>
        <taxon>Bacteria</taxon>
        <taxon>Bacillati</taxon>
        <taxon>Cyanobacteriota</taxon>
        <taxon>Cyanophyceae</taxon>
        <taxon>Nostocales</taxon>
        <taxon>Tolypothrichaceae</taxon>
        <taxon>Tolypothrix</taxon>
    </lineage>
</organism>
<reference evidence="4" key="1">
    <citation type="journal article" date="2015" name="Genome Announc.">
        <title>Draft Genome Sequence of Tolypothrix boutellei Strain VB521301.</title>
        <authorList>
            <person name="Chandrababunaidu M.M."/>
            <person name="Singh D."/>
            <person name="Sen D."/>
            <person name="Bhan S."/>
            <person name="Das S."/>
            <person name="Gupta A."/>
            <person name="Adhikary S.P."/>
            <person name="Tripathy S."/>
        </authorList>
    </citation>
    <scope>NUCLEOTIDE SEQUENCE</scope>
    <source>
        <strain evidence="4">VB521301</strain>
    </source>
</reference>
<feature type="chain" id="PRO_5036532802" description="Cytochrome c domain-containing protein" evidence="2">
    <location>
        <begin position="27"/>
        <end position="574"/>
    </location>
</feature>
<evidence type="ECO:0008006" key="6">
    <source>
        <dbReference type="Google" id="ProtNLM"/>
    </source>
</evidence>
<evidence type="ECO:0000313" key="4">
    <source>
        <dbReference type="EMBL" id="KIE09151.1"/>
    </source>
</evidence>
<reference evidence="3" key="2">
    <citation type="submission" date="2019-11" db="EMBL/GenBank/DDBJ databases">
        <title>Improved Assembly of Tolypothrix boutellei genome.</title>
        <authorList>
            <person name="Sarangi A.N."/>
            <person name="Mukherjee M."/>
            <person name="Ghosh S."/>
            <person name="Singh D."/>
            <person name="Das A."/>
            <person name="Kant S."/>
            <person name="Prusty A."/>
            <person name="Tripathy S."/>
        </authorList>
    </citation>
    <scope>NUCLEOTIDE SEQUENCE</scope>
    <source>
        <strain evidence="3">VB521301</strain>
    </source>
</reference>
<accession>A0A0C1N953</accession>
<dbReference type="AlphaFoldDB" id="A0A0C1N953"/>
<evidence type="ECO:0000313" key="5">
    <source>
        <dbReference type="Proteomes" id="UP000029738"/>
    </source>
</evidence>
<feature type="signal peptide" evidence="2">
    <location>
        <begin position="1"/>
        <end position="26"/>
    </location>
</feature>
<dbReference type="OrthoDB" id="3653866at2"/>
<keyword evidence="2" id="KW-0732">Signal</keyword>
<dbReference type="Proteomes" id="UP000029738">
    <property type="component" value="Unassembled WGS sequence"/>
</dbReference>
<keyword evidence="1" id="KW-0175">Coiled coil</keyword>
<dbReference type="EMBL" id="JHEG02000058">
    <property type="protein sequence ID" value="KIE09151.1"/>
    <property type="molecule type" value="Genomic_DNA"/>
</dbReference>
<dbReference type="RefSeq" id="WP_038084765.1">
    <property type="nucleotide sequence ID" value="NZ_JHEG04000001.1"/>
</dbReference>
<evidence type="ECO:0000313" key="3">
    <source>
        <dbReference type="EMBL" id="KAF3885126.1"/>
    </source>
</evidence>
<sequence>MHKFIKTAIAFVFCFFVFTKLAFAQAAPVPLGLEQRQEGANVQPVASSTLSSLGDPLFNLVLKEHADVTNLAEIENLIKGQQGQERTFVVDETIVDSKPTVSGQPASRRAVLTFTGNNQGQRLDRNVMLSVFFNSETFPDVQSIEALGWDGQRGRYNYYKLDQQGTPGRLSWKFRNSSVQADLLQPAQRSGTCLQCHINGAPVMKELAFPWNNWHSFAFNANYLKLDWKAGNNSRIAQSLSGAETLETNFILPAINQFNEKRIEESIARNNDGSPITNSGGSQQVIQGKRLLRPLFDTTEFNLISSNQQVGNLHPFASTPTPGPFADVQIPNTFFLNANLIGGNSPSISQGLGISESLNFSNLAKVKPEEYRQLLAQSGVRLDGKPGDANFAWFVPEASHVDNSAIAQLMNKGVMTPEFVAAVMAVDLETPVFSEKRQELLQFIPEQFSFQPLQTGTNPLSVKRFPDDLTRKVIAAIEQANPSSDSTAGEFLALLKNDNPLQVLKERVQAYSNSIDQKLNKNDRATRQAELKRLYDLVIARRRSVISDPVLAAINETGDALLPVPDIGIASASN</sequence>
<feature type="coiled-coil region" evidence="1">
    <location>
        <begin position="501"/>
        <end position="528"/>
    </location>
</feature>
<keyword evidence="5" id="KW-1185">Reference proteome</keyword>
<proteinExistence type="predicted"/>
<comment type="caution">
    <text evidence="4">The sequence shown here is derived from an EMBL/GenBank/DDBJ whole genome shotgun (WGS) entry which is preliminary data.</text>
</comment>
<evidence type="ECO:0000256" key="1">
    <source>
        <dbReference type="SAM" id="Coils"/>
    </source>
</evidence>
<evidence type="ECO:0000256" key="2">
    <source>
        <dbReference type="SAM" id="SignalP"/>
    </source>
</evidence>
<dbReference type="EMBL" id="JHEG04000001">
    <property type="protein sequence ID" value="KAF3885126.1"/>
    <property type="molecule type" value="Genomic_DNA"/>
</dbReference>
<protein>
    <recommendedName>
        <fullName evidence="6">Cytochrome c domain-containing protein</fullName>
    </recommendedName>
</protein>
<name>A0A0C1N953_9CYAN</name>